<gene>
    <name evidence="2" type="ORF">LIER_27414</name>
</gene>
<evidence type="ECO:0000313" key="2">
    <source>
        <dbReference type="EMBL" id="GAA0173909.1"/>
    </source>
</evidence>
<accession>A0AAV3RBZ3</accession>
<feature type="region of interest" description="Disordered" evidence="1">
    <location>
        <begin position="98"/>
        <end position="118"/>
    </location>
</feature>
<evidence type="ECO:0000256" key="1">
    <source>
        <dbReference type="SAM" id="MobiDB-lite"/>
    </source>
</evidence>
<name>A0AAV3RBZ3_LITER</name>
<dbReference type="AlphaFoldDB" id="A0AAV3RBZ3"/>
<dbReference type="EMBL" id="BAABME010008820">
    <property type="protein sequence ID" value="GAA0173909.1"/>
    <property type="molecule type" value="Genomic_DNA"/>
</dbReference>
<sequence>MSNEKLVRKVLRTLPKKFAHKVMTIEEAQDLTTMRVDELMGNLTIFEMSLDDGESTKKKEITLKAASEDVEDEDLVETTNLLAKNFNKSFKMFNKKPYGGTSYPNANEKRNNSEDEEVMTEEELLEDYKLLYTKWTELTMIYTKGEVEKGKLKREIEKLTTTVLD</sequence>
<comment type="caution">
    <text evidence="2">The sequence shown here is derived from an EMBL/GenBank/DDBJ whole genome shotgun (WGS) entry which is preliminary data.</text>
</comment>
<evidence type="ECO:0008006" key="4">
    <source>
        <dbReference type="Google" id="ProtNLM"/>
    </source>
</evidence>
<dbReference type="Proteomes" id="UP001454036">
    <property type="component" value="Unassembled WGS sequence"/>
</dbReference>
<reference evidence="2 3" key="1">
    <citation type="submission" date="2024-01" db="EMBL/GenBank/DDBJ databases">
        <title>The complete chloroplast genome sequence of Lithospermum erythrorhizon: insights into the phylogenetic relationship among Boraginaceae species and the maternal lineages of purple gromwells.</title>
        <authorList>
            <person name="Okada T."/>
            <person name="Watanabe K."/>
        </authorList>
    </citation>
    <scope>NUCLEOTIDE SEQUENCE [LARGE SCALE GENOMIC DNA]</scope>
</reference>
<organism evidence="2 3">
    <name type="scientific">Lithospermum erythrorhizon</name>
    <name type="common">Purple gromwell</name>
    <name type="synonym">Lithospermum officinale var. erythrorhizon</name>
    <dbReference type="NCBI Taxonomy" id="34254"/>
    <lineage>
        <taxon>Eukaryota</taxon>
        <taxon>Viridiplantae</taxon>
        <taxon>Streptophyta</taxon>
        <taxon>Embryophyta</taxon>
        <taxon>Tracheophyta</taxon>
        <taxon>Spermatophyta</taxon>
        <taxon>Magnoliopsida</taxon>
        <taxon>eudicotyledons</taxon>
        <taxon>Gunneridae</taxon>
        <taxon>Pentapetalae</taxon>
        <taxon>asterids</taxon>
        <taxon>lamiids</taxon>
        <taxon>Boraginales</taxon>
        <taxon>Boraginaceae</taxon>
        <taxon>Boraginoideae</taxon>
        <taxon>Lithospermeae</taxon>
        <taxon>Lithospermum</taxon>
    </lineage>
</organism>
<proteinExistence type="predicted"/>
<protein>
    <recommendedName>
        <fullName evidence="4">Gag-pol polyprotein</fullName>
    </recommendedName>
</protein>
<keyword evidence="3" id="KW-1185">Reference proteome</keyword>
<evidence type="ECO:0000313" key="3">
    <source>
        <dbReference type="Proteomes" id="UP001454036"/>
    </source>
</evidence>